<keyword evidence="2" id="KW-1185">Reference proteome</keyword>
<dbReference type="EMBL" id="CM046506">
    <property type="protein sequence ID" value="KAI8670791.1"/>
    <property type="molecule type" value="Genomic_DNA"/>
</dbReference>
<protein>
    <submittedName>
        <fullName evidence="1">Zn(2)-C6 fungal-type domain-containing protein</fullName>
    </submittedName>
</protein>
<sequence>MGLSSFRSLKSICWKGSMDNSHHLLGTVIEKNANHLDHLELDLLYTDGDFSRARVHVQRQEGDNDPGYFGKILMLHEHTVQPIFQSLTSLVLTNVPLGPAMVGMINFEVLQSLTLRLCPGWARFTQRIVKTRSPVKLKTLELHHGLSTQVENSQLKVEELIDVCGGLEELFLNLPKPDDARSIWKHITRHEASLKRLVLHYRTRERDAYGFSLQETDLPSLGLTEHGNTIYYPPEPNPLQELKLECISLCCFPELAELMLETSPSLASLKFVHIRKASFDYRLPNPSPQIPTPLLWFAEWAFGPDGPPLLEAVAYGRFSHGGRTHEDNLILCPTRDWFRTVPRDGREWLGIVAKYRNVLEACPVEPLLLYLGIYANVCVTATYSNRHGENLRAALFHSIGALIAKHPILSAVPVDTTTTPRFVRLPRLGLNEVVAFIEKPGYTPGASSDPTLDEMVQSQHNVPFKQDNSLVPFWRVTILQNPDDSSWFSLCLCFHHSLLDTQSAVIIHQDLEYALVSNDKGAAMETVEGSQKTLLPPLESMVGLPTSSDFVHGQQSLGEPPRNWWSGKPQTLPVQTRFSSVWIPSASFTSLRQKCKEQGVTLTAALMSLIAGAFFRVLPSEYSVVQGDCAVSLRRFLPDYIDQRSAGCYVGSLSEVYNRESQSIRRDARRTKKTIGETLQLRGADMPVGYLKHVPDIAGWLSRKMGKRRWAAWELSNVGGFDDAPGLKSEDRQIQSVMFSQSASACSGVVKVSAASGRDGSLGLGFTWQKGVVGDEVVKELVQSLVDLIQEITS</sequence>
<evidence type="ECO:0000313" key="1">
    <source>
        <dbReference type="EMBL" id="KAI8670791.1"/>
    </source>
</evidence>
<organism evidence="1 2">
    <name type="scientific">Fusarium keratoplasticum</name>
    <dbReference type="NCBI Taxonomy" id="1328300"/>
    <lineage>
        <taxon>Eukaryota</taxon>
        <taxon>Fungi</taxon>
        <taxon>Dikarya</taxon>
        <taxon>Ascomycota</taxon>
        <taxon>Pezizomycotina</taxon>
        <taxon>Sordariomycetes</taxon>
        <taxon>Hypocreomycetidae</taxon>
        <taxon>Hypocreales</taxon>
        <taxon>Nectriaceae</taxon>
        <taxon>Fusarium</taxon>
        <taxon>Fusarium solani species complex</taxon>
    </lineage>
</organism>
<reference evidence="1" key="1">
    <citation type="submission" date="2022-06" db="EMBL/GenBank/DDBJ databases">
        <title>Fusarium solani species complex genomes reveal bases of compartmentalisation and animal pathogenesis.</title>
        <authorList>
            <person name="Tsai I.J."/>
        </authorList>
    </citation>
    <scope>NUCLEOTIDE SEQUENCE</scope>
    <source>
        <strain evidence="1">Fu6.1</strain>
    </source>
</reference>
<accession>A0ACC0R1Z7</accession>
<dbReference type="Proteomes" id="UP001065298">
    <property type="component" value="Chromosome 4"/>
</dbReference>
<gene>
    <name evidence="1" type="ORF">NCS57_00551900</name>
</gene>
<name>A0ACC0R1Z7_9HYPO</name>
<proteinExistence type="predicted"/>
<comment type="caution">
    <text evidence="1">The sequence shown here is derived from an EMBL/GenBank/DDBJ whole genome shotgun (WGS) entry which is preliminary data.</text>
</comment>
<evidence type="ECO:0000313" key="2">
    <source>
        <dbReference type="Proteomes" id="UP001065298"/>
    </source>
</evidence>